<evidence type="ECO:0000313" key="8">
    <source>
        <dbReference type="EMBL" id="RXJ44415.1"/>
    </source>
</evidence>
<evidence type="ECO:0000256" key="5">
    <source>
        <dbReference type="SAM" id="Coils"/>
    </source>
</evidence>
<dbReference type="Gene3D" id="3.30.1330.60">
    <property type="entry name" value="OmpA-like domain"/>
    <property type="match status" value="1"/>
</dbReference>
<dbReference type="PANTHER" id="PTHR30329:SF21">
    <property type="entry name" value="LIPOPROTEIN YIAD-RELATED"/>
    <property type="match status" value="1"/>
</dbReference>
<reference evidence="8 9" key="1">
    <citation type="submission" date="2019-01" db="EMBL/GenBank/DDBJ databases">
        <title>Genome sequence of the Antarctic species Gelidibacter gilvus ACAM 158(T).</title>
        <authorList>
            <person name="Bowman J.P."/>
        </authorList>
    </citation>
    <scope>NUCLEOTIDE SEQUENCE [LARGE SCALE GENOMIC DNA]</scope>
    <source>
        <strain evidence="8 9">IC158</strain>
    </source>
</reference>
<evidence type="ECO:0000256" key="4">
    <source>
        <dbReference type="PROSITE-ProRule" id="PRU00473"/>
    </source>
</evidence>
<feature type="signal peptide" evidence="6">
    <location>
        <begin position="1"/>
        <end position="26"/>
    </location>
</feature>
<dbReference type="CDD" id="cd07185">
    <property type="entry name" value="OmpA_C-like"/>
    <property type="match status" value="1"/>
</dbReference>
<gene>
    <name evidence="8" type="ORF">ESZ48_17975</name>
</gene>
<sequence length="335" mass="38301">MLQLNTHKLKTIVLSVCILFSVSLFAQSEKTADKSIIVMTEAELSSFLSTIADARRAQLKERETRQRKQDLADLRLKYERRTEQERQGIQSGGYDQISNQQILSELRYLNQRIDNLSYGNNALPSRSRDNSTIIMPSNAAPSAIYPSNDRSTATIIPSNNTKIKELQYQIDSLKSVEAYKASFQKENSFGDSLTDMKGRLNDVRRQMDCLESKMIAADKLTKAEDSGEIKSYFKQQVYFDNNSETLRADYFPYIQDLTQILNQFPEAKVMLEGWASTVGKANYNKQLSMRRAEAVEQAFINNRIDASRIIVSFRGEDKLSSEQHARRVDMSIIVR</sequence>
<feature type="chain" id="PRO_5020811683" evidence="6">
    <location>
        <begin position="27"/>
        <end position="335"/>
    </location>
</feature>
<keyword evidence="2 4" id="KW-0472">Membrane</keyword>
<dbReference type="OrthoDB" id="1149075at2"/>
<dbReference type="PROSITE" id="PS51123">
    <property type="entry name" value="OMPA_2"/>
    <property type="match status" value="1"/>
</dbReference>
<dbReference type="PRINTS" id="PR01021">
    <property type="entry name" value="OMPADOMAIN"/>
</dbReference>
<dbReference type="InterPro" id="IPR006664">
    <property type="entry name" value="OMP_bac"/>
</dbReference>
<feature type="coiled-coil region" evidence="5">
    <location>
        <begin position="193"/>
        <end position="220"/>
    </location>
</feature>
<keyword evidence="3" id="KW-0998">Cell outer membrane</keyword>
<dbReference type="Proteomes" id="UP000289792">
    <property type="component" value="Unassembled WGS sequence"/>
</dbReference>
<dbReference type="PANTHER" id="PTHR30329">
    <property type="entry name" value="STATOR ELEMENT OF FLAGELLAR MOTOR COMPLEX"/>
    <property type="match status" value="1"/>
</dbReference>
<evidence type="ECO:0000256" key="2">
    <source>
        <dbReference type="ARBA" id="ARBA00023136"/>
    </source>
</evidence>
<dbReference type="AlphaFoldDB" id="A0A4Q0XES6"/>
<evidence type="ECO:0000313" key="9">
    <source>
        <dbReference type="Proteomes" id="UP000289792"/>
    </source>
</evidence>
<comment type="subcellular location">
    <subcellularLocation>
        <location evidence="1">Cell outer membrane</location>
    </subcellularLocation>
</comment>
<accession>A0A4Q0XES6</accession>
<feature type="domain" description="OmpA-like" evidence="7">
    <location>
        <begin position="226"/>
        <end position="335"/>
    </location>
</feature>
<dbReference type="Pfam" id="PF00691">
    <property type="entry name" value="OmpA"/>
    <property type="match status" value="1"/>
</dbReference>
<dbReference type="RefSeq" id="WP_129018886.1">
    <property type="nucleotide sequence ID" value="NZ_SDDZ01000018.1"/>
</dbReference>
<dbReference type="InterPro" id="IPR006665">
    <property type="entry name" value="OmpA-like"/>
</dbReference>
<evidence type="ECO:0000256" key="1">
    <source>
        <dbReference type="ARBA" id="ARBA00004442"/>
    </source>
</evidence>
<comment type="caution">
    <text evidence="8">The sequence shown here is derived from an EMBL/GenBank/DDBJ whole genome shotgun (WGS) entry which is preliminary data.</text>
</comment>
<protein>
    <submittedName>
        <fullName evidence="8">OmpA family protein</fullName>
    </submittedName>
</protein>
<dbReference type="EMBL" id="SDDZ01000018">
    <property type="protein sequence ID" value="RXJ44415.1"/>
    <property type="molecule type" value="Genomic_DNA"/>
</dbReference>
<dbReference type="GO" id="GO:0009279">
    <property type="term" value="C:cell outer membrane"/>
    <property type="evidence" value="ECO:0007669"/>
    <property type="project" value="UniProtKB-SubCell"/>
</dbReference>
<dbReference type="InterPro" id="IPR036737">
    <property type="entry name" value="OmpA-like_sf"/>
</dbReference>
<keyword evidence="5" id="KW-0175">Coiled coil</keyword>
<name>A0A4Q0XES6_9FLAO</name>
<evidence type="ECO:0000256" key="3">
    <source>
        <dbReference type="ARBA" id="ARBA00023237"/>
    </source>
</evidence>
<dbReference type="InterPro" id="IPR050330">
    <property type="entry name" value="Bact_OuterMem_StrucFunc"/>
</dbReference>
<evidence type="ECO:0000259" key="7">
    <source>
        <dbReference type="PROSITE" id="PS51123"/>
    </source>
</evidence>
<keyword evidence="6" id="KW-0732">Signal</keyword>
<keyword evidence="9" id="KW-1185">Reference proteome</keyword>
<dbReference type="SUPFAM" id="SSF103088">
    <property type="entry name" value="OmpA-like"/>
    <property type="match status" value="1"/>
</dbReference>
<evidence type="ECO:0000256" key="6">
    <source>
        <dbReference type="SAM" id="SignalP"/>
    </source>
</evidence>
<proteinExistence type="predicted"/>
<organism evidence="8 9">
    <name type="scientific">Gelidibacter gilvus</name>
    <dbReference type="NCBI Taxonomy" id="59602"/>
    <lineage>
        <taxon>Bacteria</taxon>
        <taxon>Pseudomonadati</taxon>
        <taxon>Bacteroidota</taxon>
        <taxon>Flavobacteriia</taxon>
        <taxon>Flavobacteriales</taxon>
        <taxon>Flavobacteriaceae</taxon>
        <taxon>Gelidibacter</taxon>
    </lineage>
</organism>